<gene>
    <name evidence="1" type="ORF">QLS71_014170</name>
</gene>
<dbReference type="Gene3D" id="2.180.10.10">
    <property type="entry name" value="RHS repeat-associated core"/>
    <property type="match status" value="1"/>
</dbReference>
<proteinExistence type="predicted"/>
<dbReference type="PROSITE" id="PS51257">
    <property type="entry name" value="PROKAR_LIPOPROTEIN"/>
    <property type="match status" value="1"/>
</dbReference>
<dbReference type="RefSeq" id="WP_308993357.1">
    <property type="nucleotide sequence ID" value="NZ_CP155618.1"/>
</dbReference>
<name>A0AAU7EEC5_9FLAO</name>
<evidence type="ECO:0008006" key="3">
    <source>
        <dbReference type="Google" id="ProtNLM"/>
    </source>
</evidence>
<keyword evidence="2" id="KW-1185">Reference proteome</keyword>
<dbReference type="Proteomes" id="UP001224325">
    <property type="component" value="Chromosome"/>
</dbReference>
<protein>
    <recommendedName>
        <fullName evidence="3">YD repeat-containing protein</fullName>
    </recommendedName>
</protein>
<accession>A0AAU7EEC5</accession>
<sequence>MKNLRILLIITIVILASCSRNDNLSDKNIRLNMYSVGDNDYELTYNSNNQLTGFETNTRSNSVIYNADNQIIQTGAYRYTYNELGKLSKIEEDGNQAELIYNTQGLLATMNFRFISGSTRNVTRTYKYDTNNKLIEIEEKGNTDSYKTRVLLTYDVNDNIVQVINQTSADLITYIDRNVISYTYDNKKNPYKLMLEKAGINNPITYYFFYPFETMYFGNYVFFVTFYFSENNLLTITNTYSSGISTTQYSYSYNERNYPISGEKITKNSLGETQTTYYNWTYETY</sequence>
<dbReference type="EMBL" id="CP155618">
    <property type="protein sequence ID" value="XBL13458.1"/>
    <property type="molecule type" value="Genomic_DNA"/>
</dbReference>
<evidence type="ECO:0000313" key="2">
    <source>
        <dbReference type="Proteomes" id="UP001224325"/>
    </source>
</evidence>
<dbReference type="AlphaFoldDB" id="A0AAU7EEC5"/>
<evidence type="ECO:0000313" key="1">
    <source>
        <dbReference type="EMBL" id="XBL13458.1"/>
    </source>
</evidence>
<dbReference type="KEGG" id="mlil:QLS71_014170"/>
<organism evidence="1 2">
    <name type="scientific">Mariniflexile litorale</name>
    <dbReference type="NCBI Taxonomy" id="3045158"/>
    <lineage>
        <taxon>Bacteria</taxon>
        <taxon>Pseudomonadati</taxon>
        <taxon>Bacteroidota</taxon>
        <taxon>Flavobacteriia</taxon>
        <taxon>Flavobacteriales</taxon>
        <taxon>Flavobacteriaceae</taxon>
        <taxon>Mariniflexile</taxon>
    </lineage>
</organism>
<reference evidence="1" key="1">
    <citation type="submission" date="2024-04" db="EMBL/GenBank/DDBJ databases">
        <title>Mariniflexile litorale, isolated from the shallow sediments of the Sea of Japan.</title>
        <authorList>
            <person name="Romanenko L."/>
            <person name="Isaeva M."/>
        </authorList>
    </citation>
    <scope>NUCLEOTIDE SEQUENCE [LARGE SCALE GENOMIC DNA]</scope>
    <source>
        <strain evidence="1">KMM 9835</strain>
    </source>
</reference>